<gene>
    <name evidence="3" type="ORF">JJJ19_00450</name>
</gene>
<keyword evidence="1" id="KW-0472">Membrane</keyword>
<dbReference type="EMBL" id="CP067334">
    <property type="protein sequence ID" value="QXE28021.1"/>
    <property type="molecule type" value="Genomic_DNA"/>
</dbReference>
<keyword evidence="4" id="KW-1185">Reference proteome</keyword>
<proteinExistence type="predicted"/>
<keyword evidence="2" id="KW-0732">Signal</keyword>
<dbReference type="PROSITE" id="PS51257">
    <property type="entry name" value="PROKAR_LIPOPROTEIN"/>
    <property type="match status" value="1"/>
</dbReference>
<name>A0ABX8LB53_9CHLA</name>
<keyword evidence="1" id="KW-1133">Transmembrane helix</keyword>
<organism evidence="3 4">
    <name type="scientific">Chlamydia buteonis</name>
    <dbReference type="NCBI Taxonomy" id="2494525"/>
    <lineage>
        <taxon>Bacteria</taxon>
        <taxon>Pseudomonadati</taxon>
        <taxon>Chlamydiota</taxon>
        <taxon>Chlamydiia</taxon>
        <taxon>Chlamydiales</taxon>
        <taxon>Chlamydiaceae</taxon>
        <taxon>Chlamydia/Chlamydophila group</taxon>
        <taxon>Chlamydia</taxon>
    </lineage>
</organism>
<feature type="transmembrane region" description="Helical" evidence="1">
    <location>
        <begin position="203"/>
        <end position="224"/>
    </location>
</feature>
<evidence type="ECO:0000313" key="3">
    <source>
        <dbReference type="EMBL" id="QXE28021.1"/>
    </source>
</evidence>
<keyword evidence="1" id="KW-0812">Transmembrane</keyword>
<dbReference type="RefSeq" id="WP_131744403.1">
    <property type="nucleotide sequence ID" value="NZ_CAAAFM010000002.1"/>
</dbReference>
<evidence type="ECO:0000256" key="2">
    <source>
        <dbReference type="SAM" id="SignalP"/>
    </source>
</evidence>
<protein>
    <submittedName>
        <fullName evidence="3">Uncharacterized protein</fullName>
    </submittedName>
</protein>
<feature type="chain" id="PRO_5047113483" evidence="2">
    <location>
        <begin position="20"/>
        <end position="254"/>
    </location>
</feature>
<feature type="transmembrane region" description="Helical" evidence="1">
    <location>
        <begin position="168"/>
        <end position="191"/>
    </location>
</feature>
<dbReference type="Proteomes" id="UP000683565">
    <property type="component" value="Chromosome"/>
</dbReference>
<evidence type="ECO:0000313" key="4">
    <source>
        <dbReference type="Proteomes" id="UP000683565"/>
    </source>
</evidence>
<reference evidence="3" key="1">
    <citation type="submission" date="2021-01" db="EMBL/GenBank/DDBJ databases">
        <title>Chlamydial infections in birds of prey presented to California wildlife rehabilitation facilities.</title>
        <authorList>
            <person name="Seibert B.A."/>
            <person name="Keel M.K."/>
            <person name="Kelly T.R."/>
            <person name="Nilsen R.A."/>
            <person name="Pesti D.R."/>
            <person name="Ciembor P.X."/>
            <person name="Gregory C.R."/>
            <person name="Ritchie B.W."/>
            <person name="Hawkins M.G."/>
        </authorList>
    </citation>
    <scope>NUCLEOTIDE SEQUENCE [LARGE SCALE GENOMIC DNA]</scope>
    <source>
        <strain evidence="3">SWA</strain>
    </source>
</reference>
<evidence type="ECO:0000256" key="1">
    <source>
        <dbReference type="SAM" id="Phobius"/>
    </source>
</evidence>
<accession>A0ABX8LB53</accession>
<feature type="signal peptide" evidence="2">
    <location>
        <begin position="1"/>
        <end position="19"/>
    </location>
</feature>
<sequence length="254" mass="28298">MASRALGLFGATTGLLALACVLSDDCEETNKPQRPVEYTVSSTSDAQFLLSDIEMLQEITRTLHFSLPSWLIDDIDDIKNSAQHVLEVAKMRDNDNQAGLGILQRLFDRYYQVRAYLNSTCRIGDGTRYGKTLGNIKYFGPKQQIPHFTEYHQIQKRYPSRIQGKSRVMTITAIVVLSLMSLAALVTLGTLGGLSIVAAPISIGVSVAVALGFAITTIICIGRLRSRLVTEYNEEIIPVSRYIRPYNWGKPNFY</sequence>